<organism evidence="2 3">
    <name type="scientific">Funneliformis mosseae</name>
    <name type="common">Endomycorrhizal fungus</name>
    <name type="synonym">Glomus mosseae</name>
    <dbReference type="NCBI Taxonomy" id="27381"/>
    <lineage>
        <taxon>Eukaryota</taxon>
        <taxon>Fungi</taxon>
        <taxon>Fungi incertae sedis</taxon>
        <taxon>Mucoromycota</taxon>
        <taxon>Glomeromycotina</taxon>
        <taxon>Glomeromycetes</taxon>
        <taxon>Glomerales</taxon>
        <taxon>Glomeraceae</taxon>
        <taxon>Funneliformis</taxon>
    </lineage>
</organism>
<evidence type="ECO:0000259" key="1">
    <source>
        <dbReference type="PROSITE" id="PS50897"/>
    </source>
</evidence>
<dbReference type="PROSITE" id="PS50896">
    <property type="entry name" value="LISH"/>
    <property type="match status" value="1"/>
</dbReference>
<gene>
    <name evidence="2" type="ORF">FMOSSE_LOCUS103</name>
</gene>
<dbReference type="InterPro" id="IPR006594">
    <property type="entry name" value="LisH"/>
</dbReference>
<dbReference type="PANTHER" id="PTHR12864">
    <property type="entry name" value="RAN BINDING PROTEIN 9-RELATED"/>
    <property type="match status" value="1"/>
</dbReference>
<proteinExistence type="predicted"/>
<dbReference type="InterPro" id="IPR013144">
    <property type="entry name" value="CRA_dom"/>
</dbReference>
<reference evidence="2" key="1">
    <citation type="submission" date="2021-06" db="EMBL/GenBank/DDBJ databases">
        <authorList>
            <person name="Kallberg Y."/>
            <person name="Tangrot J."/>
            <person name="Rosling A."/>
        </authorList>
    </citation>
    <scope>NUCLEOTIDE SEQUENCE</scope>
    <source>
        <strain evidence="2">87-6 pot B 2015</strain>
    </source>
</reference>
<dbReference type="PROSITE" id="PS50897">
    <property type="entry name" value="CTLH"/>
    <property type="match status" value="1"/>
</dbReference>
<dbReference type="InterPro" id="IPR024964">
    <property type="entry name" value="CTLH/CRA"/>
</dbReference>
<dbReference type="InterPro" id="IPR050618">
    <property type="entry name" value="Ubq-SigPath_Reg"/>
</dbReference>
<evidence type="ECO:0000313" key="2">
    <source>
        <dbReference type="EMBL" id="CAG8434494.1"/>
    </source>
</evidence>
<accession>A0A9N8V257</accession>
<feature type="domain" description="CTLH" evidence="1">
    <location>
        <begin position="147"/>
        <end position="202"/>
    </location>
</feature>
<comment type="caution">
    <text evidence="2">The sequence shown here is derived from an EMBL/GenBank/DDBJ whole genome shotgun (WGS) entry which is preliminary data.</text>
</comment>
<protein>
    <submittedName>
        <fullName evidence="2">15527_t:CDS:1</fullName>
    </submittedName>
</protein>
<dbReference type="Pfam" id="PF10607">
    <property type="entry name" value="CTLH"/>
    <property type="match status" value="1"/>
</dbReference>
<dbReference type="SMART" id="SM00757">
    <property type="entry name" value="CRA"/>
    <property type="match status" value="1"/>
</dbReference>
<name>A0A9N8V257_FUNMO</name>
<sequence>MEPCPEVYQNNEEPDDSVVRQLVLDYLIHNCYGETAKVFFKDALNVGEPSIELSSNGSQNGSASGTVRNDNNSLVPIDAIEVDEDGDCEMVDSNKEEYMDIDSANESIYKEVKASNLLEVLKKNQTNNGNGESFNSEFALKSLETRKTGSINEALALCRDKFPHVVSSDEQDIRTSPRSIDICFKLQCQQFIETVRAGNPIEALLFAQSVLTSFPIKKGANAEKFNAELSSVSALIAYENPEKSPVGSLLAQEHRDKLANEINSAILSFDYHAGESALERIVKQATLARNFSSWKSIIPISFRANTYYSGVREMATFYVYSRGQLKKSPNSLLPKPRKITDF</sequence>
<dbReference type="AlphaFoldDB" id="A0A9N8V257"/>
<keyword evidence="3" id="KW-1185">Reference proteome</keyword>
<dbReference type="InterPro" id="IPR006595">
    <property type="entry name" value="CTLH_C"/>
</dbReference>
<dbReference type="Proteomes" id="UP000789375">
    <property type="component" value="Unassembled WGS sequence"/>
</dbReference>
<dbReference type="EMBL" id="CAJVPP010000008">
    <property type="protein sequence ID" value="CAG8434494.1"/>
    <property type="molecule type" value="Genomic_DNA"/>
</dbReference>
<evidence type="ECO:0000313" key="3">
    <source>
        <dbReference type="Proteomes" id="UP000789375"/>
    </source>
</evidence>